<evidence type="ECO:0000259" key="1">
    <source>
        <dbReference type="Pfam" id="PF00849"/>
    </source>
</evidence>
<dbReference type="Gene3D" id="3.30.2350.10">
    <property type="entry name" value="Pseudouridine synthase"/>
    <property type="match status" value="1"/>
</dbReference>
<name>A0A066UI27_9GAMM</name>
<gene>
    <name evidence="2" type="ORF">MBO_03482</name>
</gene>
<dbReference type="EMBL" id="AOMT01000011">
    <property type="protein sequence ID" value="KDN25527.1"/>
    <property type="molecule type" value="Genomic_DNA"/>
</dbReference>
<keyword evidence="3" id="KW-1185">Reference proteome</keyword>
<organism evidence="2 3">
    <name type="scientific">Moraxella bovoculi 237</name>
    <dbReference type="NCBI Taxonomy" id="743974"/>
    <lineage>
        <taxon>Bacteria</taxon>
        <taxon>Pseudomonadati</taxon>
        <taxon>Pseudomonadota</taxon>
        <taxon>Gammaproteobacteria</taxon>
        <taxon>Moraxellales</taxon>
        <taxon>Moraxellaceae</taxon>
        <taxon>Moraxella</taxon>
    </lineage>
</organism>
<dbReference type="PANTHER" id="PTHR21600">
    <property type="entry name" value="MITOCHONDRIAL RNA PSEUDOURIDINE SYNTHASE"/>
    <property type="match status" value="1"/>
</dbReference>
<dbReference type="Pfam" id="PF00849">
    <property type="entry name" value="PseudoU_synth_2"/>
    <property type="match status" value="1"/>
</dbReference>
<dbReference type="GO" id="GO:0003723">
    <property type="term" value="F:RNA binding"/>
    <property type="evidence" value="ECO:0007669"/>
    <property type="project" value="InterPro"/>
</dbReference>
<dbReference type="InterPro" id="IPR006224">
    <property type="entry name" value="PsdUridine_synth_RluA-like_CS"/>
</dbReference>
<dbReference type="GO" id="GO:0009982">
    <property type="term" value="F:pseudouridine synthase activity"/>
    <property type="evidence" value="ECO:0007669"/>
    <property type="project" value="InterPro"/>
</dbReference>
<accession>A0A066UI27</accession>
<dbReference type="GO" id="GO:0140098">
    <property type="term" value="F:catalytic activity, acting on RNA"/>
    <property type="evidence" value="ECO:0007669"/>
    <property type="project" value="UniProtKB-ARBA"/>
</dbReference>
<dbReference type="eggNOG" id="COG0564">
    <property type="taxonomic scope" value="Bacteria"/>
</dbReference>
<sequence>MSDFVPPMIAGVSPSTIYLEKLVSPPVDLFTFLCQKFPHVGILEWRRRFEDGLVFWENGETTTIDAPYVHGRSVYYYRFLEDEVVVPFAHEVLYENDRFMVVDKPHFLAVTPGGEYVRQTLLTRLKQQTNNPDLSPIHRLDRETAGLILISKDVKTRGIYQSLFSDNAIHKIYHAIAPCNADMTFPMDVHLHLTRGEPFYTMRVDVNTPPNSHTLVHQLETQGDWAKYELHPTTGKLHQLRVHLNHLGMPIKNDPYYPQVKHKARGEFDAPLQLLAKSLSFIDPVTGEQIDFHSRRKLDF</sequence>
<comment type="caution">
    <text evidence="2">The sequence shown here is derived from an EMBL/GenBank/DDBJ whole genome shotgun (WGS) entry which is preliminary data.</text>
</comment>
<protein>
    <submittedName>
        <fullName evidence="2">Pseudouridylate synthase</fullName>
    </submittedName>
</protein>
<dbReference type="RefSeq" id="WP_036363684.1">
    <property type="nucleotide sequence ID" value="NZ_AOMT01000011.1"/>
</dbReference>
<dbReference type="InterPro" id="IPR006145">
    <property type="entry name" value="PsdUridine_synth_RsuA/RluA"/>
</dbReference>
<dbReference type="InterPro" id="IPR020103">
    <property type="entry name" value="PsdUridine_synth_cat_dom_sf"/>
</dbReference>
<dbReference type="AlphaFoldDB" id="A0A066UI27"/>
<dbReference type="OrthoDB" id="9807829at2"/>
<dbReference type="Proteomes" id="UP000035860">
    <property type="component" value="Unassembled WGS sequence"/>
</dbReference>
<reference evidence="2 3" key="1">
    <citation type="journal article" date="2014" name="Genome Announc.">
        <title>Draft Genome Sequence of Moraxella bovoculi Strain 237T (ATCC BAA-1259T) Isolated from a Calf with Infectious Bovine Keratoconjunctivitis.</title>
        <authorList>
            <person name="Calcutt M.J."/>
            <person name="Foecking M.F."/>
            <person name="Martin N.T."/>
            <person name="Mhlanga-Mutangadura T."/>
            <person name="Reilly T.J."/>
        </authorList>
    </citation>
    <scope>NUCLEOTIDE SEQUENCE [LARGE SCALE GENOMIC DNA]</scope>
    <source>
        <strain evidence="2 3">237</strain>
    </source>
</reference>
<dbReference type="InterPro" id="IPR050188">
    <property type="entry name" value="RluA_PseudoU_synthase"/>
</dbReference>
<feature type="domain" description="Pseudouridine synthase RsuA/RluA-like" evidence="1">
    <location>
        <begin position="99"/>
        <end position="246"/>
    </location>
</feature>
<evidence type="ECO:0000313" key="3">
    <source>
        <dbReference type="Proteomes" id="UP000035860"/>
    </source>
</evidence>
<evidence type="ECO:0000313" key="2">
    <source>
        <dbReference type="EMBL" id="KDN25527.1"/>
    </source>
</evidence>
<dbReference type="PANTHER" id="PTHR21600:SF84">
    <property type="entry name" value="PSEUDOURIDINE SYNTHASE RSUA_RLUA-LIKE DOMAIN-CONTAINING PROTEIN"/>
    <property type="match status" value="1"/>
</dbReference>
<dbReference type="SUPFAM" id="SSF55120">
    <property type="entry name" value="Pseudouridine synthase"/>
    <property type="match status" value="1"/>
</dbReference>
<proteinExistence type="predicted"/>
<dbReference type="PROSITE" id="PS01129">
    <property type="entry name" value="PSI_RLU"/>
    <property type="match status" value="1"/>
</dbReference>
<dbReference type="GO" id="GO:0000455">
    <property type="term" value="P:enzyme-directed rRNA pseudouridine synthesis"/>
    <property type="evidence" value="ECO:0007669"/>
    <property type="project" value="TreeGrafter"/>
</dbReference>